<dbReference type="PANTHER" id="PTHR36681">
    <property type="entry name" value="NUCLEAR GTPASE, GERMINAL CENTER-ASSOCIATED, TANDEM DUPLICATE 3"/>
    <property type="match status" value="1"/>
</dbReference>
<feature type="domain" description="DUF7605" evidence="4">
    <location>
        <begin position="1041"/>
        <end position="1203"/>
    </location>
</feature>
<feature type="compositionally biased region" description="Low complexity" evidence="2">
    <location>
        <begin position="125"/>
        <end position="136"/>
    </location>
</feature>
<keyword evidence="6" id="KW-1185">Reference proteome</keyword>
<evidence type="ECO:0000256" key="1">
    <source>
        <dbReference type="SAM" id="Coils"/>
    </source>
</evidence>
<name>A0A6A6ZYZ5_9PLEO</name>
<dbReference type="PANTHER" id="PTHR36681:SF3">
    <property type="entry name" value="NUCLEAR GTPASE, GERMINAL CENTER-ASSOCIATED, TANDEM DUPLICATE 3"/>
    <property type="match status" value="1"/>
</dbReference>
<evidence type="ECO:0008006" key="7">
    <source>
        <dbReference type="Google" id="ProtNLM"/>
    </source>
</evidence>
<feature type="region of interest" description="Disordered" evidence="2">
    <location>
        <begin position="1314"/>
        <end position="1367"/>
    </location>
</feature>
<evidence type="ECO:0000313" key="6">
    <source>
        <dbReference type="Proteomes" id="UP000799424"/>
    </source>
</evidence>
<dbReference type="InterPro" id="IPR027417">
    <property type="entry name" value="P-loop_NTPase"/>
</dbReference>
<dbReference type="Pfam" id="PF00350">
    <property type="entry name" value="Dynamin_N"/>
    <property type="match status" value="1"/>
</dbReference>
<dbReference type="InterPro" id="IPR045063">
    <property type="entry name" value="Dynamin_N"/>
</dbReference>
<gene>
    <name evidence="5" type="ORF">CC86DRAFT_350866</name>
</gene>
<feature type="compositionally biased region" description="Basic residues" evidence="2">
    <location>
        <begin position="727"/>
        <end position="745"/>
    </location>
</feature>
<evidence type="ECO:0000259" key="3">
    <source>
        <dbReference type="Pfam" id="PF00350"/>
    </source>
</evidence>
<dbReference type="SUPFAM" id="SSF52540">
    <property type="entry name" value="P-loop containing nucleoside triphosphate hydrolases"/>
    <property type="match status" value="1"/>
</dbReference>
<dbReference type="OrthoDB" id="3598281at2759"/>
<organism evidence="5 6">
    <name type="scientific">Ophiobolus disseminans</name>
    <dbReference type="NCBI Taxonomy" id="1469910"/>
    <lineage>
        <taxon>Eukaryota</taxon>
        <taxon>Fungi</taxon>
        <taxon>Dikarya</taxon>
        <taxon>Ascomycota</taxon>
        <taxon>Pezizomycotina</taxon>
        <taxon>Dothideomycetes</taxon>
        <taxon>Pleosporomycetidae</taxon>
        <taxon>Pleosporales</taxon>
        <taxon>Pleosporineae</taxon>
        <taxon>Phaeosphaeriaceae</taxon>
        <taxon>Ophiobolus</taxon>
    </lineage>
</organism>
<reference evidence="5" key="1">
    <citation type="journal article" date="2020" name="Stud. Mycol.">
        <title>101 Dothideomycetes genomes: a test case for predicting lifestyles and emergence of pathogens.</title>
        <authorList>
            <person name="Haridas S."/>
            <person name="Albert R."/>
            <person name="Binder M."/>
            <person name="Bloem J."/>
            <person name="Labutti K."/>
            <person name="Salamov A."/>
            <person name="Andreopoulos B."/>
            <person name="Baker S."/>
            <person name="Barry K."/>
            <person name="Bills G."/>
            <person name="Bluhm B."/>
            <person name="Cannon C."/>
            <person name="Castanera R."/>
            <person name="Culley D."/>
            <person name="Daum C."/>
            <person name="Ezra D."/>
            <person name="Gonzalez J."/>
            <person name="Henrissat B."/>
            <person name="Kuo A."/>
            <person name="Liang C."/>
            <person name="Lipzen A."/>
            <person name="Lutzoni F."/>
            <person name="Magnuson J."/>
            <person name="Mondo S."/>
            <person name="Nolan M."/>
            <person name="Ohm R."/>
            <person name="Pangilinan J."/>
            <person name="Park H.-J."/>
            <person name="Ramirez L."/>
            <person name="Alfaro M."/>
            <person name="Sun H."/>
            <person name="Tritt A."/>
            <person name="Yoshinaga Y."/>
            <person name="Zwiers L.-H."/>
            <person name="Turgeon B."/>
            <person name="Goodwin S."/>
            <person name="Spatafora J."/>
            <person name="Crous P."/>
            <person name="Grigoriev I."/>
        </authorList>
    </citation>
    <scope>NUCLEOTIDE SEQUENCE</scope>
    <source>
        <strain evidence="5">CBS 113818</strain>
    </source>
</reference>
<accession>A0A6A6ZYZ5</accession>
<feature type="compositionally biased region" description="Acidic residues" evidence="2">
    <location>
        <begin position="750"/>
        <end position="775"/>
    </location>
</feature>
<sequence>MDWDDFEARAREAVPSQELKAKRCWIGVLSHEKTPDAVLHEMDFVWMIGHNKISIQKIHDTYQKRNEGLDFQLEHKDKVVDRNDTIKEFLAPNGVLVLFLARRSDEHQPLALPAARRTSEVTGRATTDAATQAHAAPPRTSPIADRVKDEPTGGMSRSMTPVSPHNKPVIAQPRDAPHPGEVATLRRQSFTENQKRILGLLGNPSTLPHSANTPPTAVVTSEMQPASERMNNRRPSIAEPQHRSSLAALPIPPSPQNDVLDASNVTIKAERRSLPVFHHMEEETQVSFDPENFFNRELSPEQDSQELAKPTDRSIRDIIDQQDPIMLEAGVKQSIKVLQRLQSSFSRYAGNNQDAFAWNEAIETLIPQSQRKRTIVGVVGNTGAGKSSVINAMLDEERLVPTNCMRACTAVVTEMSWNASTDWSSKYRAEIEFITREDWEKELKMLLREFLTDTGGISRDVSDQSSDAGIAWAKFHSVYPKRTRDSLSDCTIESLMTESEVLAVLGTTKKINTASPNAFYKRLQGYVDSKEKVSKKDKAKDKDKQKKAFEMEYWPLIKVVKIYVKAQALSTGAVIVDLPGVHDSNAARAAVAQGYMKQCTGLWIVAPINRAVDDKAAKTLLGESFKRQLKYDGGFSSVTFICSKTDDISITEAIDSLELEDEVEGLYEQERQYQREIDNANEKIEDLKEAKQVYKLAQTEAVKDIEVWENLEERLQEGETVFAPKPKSNKRKRVQAKDARKRHQKGRTDFDDDGFIVSDEEDSSAESESGSDDEDKQAPGMPLTEDDIKVKIKELRESKKLARREALEYTRKIEELQPQDNELIDKIAAIKAEISHICIAGRNDYSKRAIQQDFAAGIKELDQENAAEEDEENFNPDEELRDYEEVAKSLPVFCVSSRAYQQMCGRLKKDDSVPGFKSPEETEMPQLQAHCKKLTEAGRVQTARTFLLSVCQQLTTFSLWASNDGTGLRMTDNDKHEQFRYLEKRLSELERGLEEAVRSCLNVMKKEMNGQIFNKYPDLINEAIEAAPDTAQKWGAHKSDGGLTWMTYKAIVRREGVYQSPAAGLRDFNADLVNPIVKKLATGWERAFQNRLPKAFDAFVKDSGRLLNNFHTAVEERARNNGVGLASLGALKNQICTYEQLFNDLNQILVTKMTELQREANRDFTPTIANIMHTVYDICANESGSGCYMRMKAHMSQQVDQNRHIMFHDATKTVKQHLDAMCKELEDVMDGRADEIYVKMKADYMRVLGGVQINETAVMPKEERALRADIMDILRSVDAQFEPIARGNFEQQEIAEQEIVDEHVTVEDDDNAFESAHESAQHGDSVTEDVDDTLITEPTPSKPGDGGSDKENRGLPTPSDDGMDEAL</sequence>
<feature type="region of interest" description="Disordered" evidence="2">
    <location>
        <begin position="719"/>
        <end position="787"/>
    </location>
</feature>
<evidence type="ECO:0000313" key="5">
    <source>
        <dbReference type="EMBL" id="KAF2826280.1"/>
    </source>
</evidence>
<dbReference type="Gene3D" id="3.40.50.300">
    <property type="entry name" value="P-loop containing nucleotide triphosphate hydrolases"/>
    <property type="match status" value="1"/>
</dbReference>
<evidence type="ECO:0000259" key="4">
    <source>
        <dbReference type="Pfam" id="PF24564"/>
    </source>
</evidence>
<feature type="domain" description="Dynamin N-terminal" evidence="3">
    <location>
        <begin position="376"/>
        <end position="621"/>
    </location>
</feature>
<feature type="coiled-coil region" evidence="1">
    <location>
        <begin position="656"/>
        <end position="700"/>
    </location>
</feature>
<keyword evidence="1" id="KW-0175">Coiled coil</keyword>
<dbReference type="Proteomes" id="UP000799424">
    <property type="component" value="Unassembled WGS sequence"/>
</dbReference>
<dbReference type="InterPro" id="IPR056024">
    <property type="entry name" value="DUF7605"/>
</dbReference>
<proteinExistence type="predicted"/>
<dbReference type="Pfam" id="PF24564">
    <property type="entry name" value="DUF7605"/>
    <property type="match status" value="1"/>
</dbReference>
<feature type="region of interest" description="Disordered" evidence="2">
    <location>
        <begin position="113"/>
        <end position="180"/>
    </location>
</feature>
<dbReference type="EMBL" id="MU006226">
    <property type="protein sequence ID" value="KAF2826280.1"/>
    <property type="molecule type" value="Genomic_DNA"/>
</dbReference>
<evidence type="ECO:0000256" key="2">
    <source>
        <dbReference type="SAM" id="MobiDB-lite"/>
    </source>
</evidence>
<protein>
    <recommendedName>
        <fullName evidence="7">P-loop containing nucleoside triphosphate hydrolase protein</fullName>
    </recommendedName>
</protein>